<feature type="compositionally biased region" description="Gly residues" evidence="1">
    <location>
        <begin position="184"/>
        <end position="194"/>
    </location>
</feature>
<feature type="compositionally biased region" description="Basic and acidic residues" evidence="1">
    <location>
        <begin position="332"/>
        <end position="342"/>
    </location>
</feature>
<evidence type="ECO:0000313" key="3">
    <source>
        <dbReference type="Proteomes" id="UP000013827"/>
    </source>
</evidence>
<evidence type="ECO:0000313" key="2">
    <source>
        <dbReference type="EnsemblProtists" id="EOD08834"/>
    </source>
</evidence>
<accession>A0A0D3IC49</accession>
<keyword evidence="3" id="KW-1185">Reference proteome</keyword>
<proteinExistence type="predicted"/>
<feature type="region of interest" description="Disordered" evidence="1">
    <location>
        <begin position="1"/>
        <end position="51"/>
    </location>
</feature>
<dbReference type="Proteomes" id="UP000013827">
    <property type="component" value="Unassembled WGS sequence"/>
</dbReference>
<dbReference type="AlphaFoldDB" id="A0A0D3IC49"/>
<reference evidence="3" key="1">
    <citation type="journal article" date="2013" name="Nature">
        <title>Pan genome of the phytoplankton Emiliania underpins its global distribution.</title>
        <authorList>
            <person name="Read B.A."/>
            <person name="Kegel J."/>
            <person name="Klute M.J."/>
            <person name="Kuo A."/>
            <person name="Lefebvre S.C."/>
            <person name="Maumus F."/>
            <person name="Mayer C."/>
            <person name="Miller J."/>
            <person name="Monier A."/>
            <person name="Salamov A."/>
            <person name="Young J."/>
            <person name="Aguilar M."/>
            <person name="Claverie J.M."/>
            <person name="Frickenhaus S."/>
            <person name="Gonzalez K."/>
            <person name="Herman E.K."/>
            <person name="Lin Y.C."/>
            <person name="Napier J."/>
            <person name="Ogata H."/>
            <person name="Sarno A.F."/>
            <person name="Shmutz J."/>
            <person name="Schroeder D."/>
            <person name="de Vargas C."/>
            <person name="Verret F."/>
            <person name="von Dassow P."/>
            <person name="Valentin K."/>
            <person name="Van de Peer Y."/>
            <person name="Wheeler G."/>
            <person name="Dacks J.B."/>
            <person name="Delwiche C.F."/>
            <person name="Dyhrman S.T."/>
            <person name="Glockner G."/>
            <person name="John U."/>
            <person name="Richards T."/>
            <person name="Worden A.Z."/>
            <person name="Zhang X."/>
            <person name="Grigoriev I.V."/>
            <person name="Allen A.E."/>
            <person name="Bidle K."/>
            <person name="Borodovsky M."/>
            <person name="Bowler C."/>
            <person name="Brownlee C."/>
            <person name="Cock J.M."/>
            <person name="Elias M."/>
            <person name="Gladyshev V.N."/>
            <person name="Groth M."/>
            <person name="Guda C."/>
            <person name="Hadaegh A."/>
            <person name="Iglesias-Rodriguez M.D."/>
            <person name="Jenkins J."/>
            <person name="Jones B.M."/>
            <person name="Lawson T."/>
            <person name="Leese F."/>
            <person name="Lindquist E."/>
            <person name="Lobanov A."/>
            <person name="Lomsadze A."/>
            <person name="Malik S.B."/>
            <person name="Marsh M.E."/>
            <person name="Mackinder L."/>
            <person name="Mock T."/>
            <person name="Mueller-Roeber B."/>
            <person name="Pagarete A."/>
            <person name="Parker M."/>
            <person name="Probert I."/>
            <person name="Quesneville H."/>
            <person name="Raines C."/>
            <person name="Rensing S.A."/>
            <person name="Riano-Pachon D.M."/>
            <person name="Richier S."/>
            <person name="Rokitta S."/>
            <person name="Shiraiwa Y."/>
            <person name="Soanes D.M."/>
            <person name="van der Giezen M."/>
            <person name="Wahlund T.M."/>
            <person name="Williams B."/>
            <person name="Wilson W."/>
            <person name="Wolfe G."/>
            <person name="Wurch L.L."/>
        </authorList>
    </citation>
    <scope>NUCLEOTIDE SEQUENCE</scope>
</reference>
<dbReference type="EnsemblProtists" id="EOD08834">
    <property type="protein sequence ID" value="EOD08834"/>
    <property type="gene ID" value="EMIHUDRAFT_452993"/>
</dbReference>
<name>A0A0D3IC49_EMIH1</name>
<feature type="region of interest" description="Disordered" evidence="1">
    <location>
        <begin position="311"/>
        <end position="392"/>
    </location>
</feature>
<feature type="region of interest" description="Disordered" evidence="1">
    <location>
        <begin position="471"/>
        <end position="501"/>
    </location>
</feature>
<feature type="compositionally biased region" description="Gly residues" evidence="1">
    <location>
        <begin position="347"/>
        <end position="367"/>
    </location>
</feature>
<feature type="compositionally biased region" description="Low complexity" evidence="1">
    <location>
        <begin position="240"/>
        <end position="251"/>
    </location>
</feature>
<protein>
    <submittedName>
        <fullName evidence="2">Uncharacterized protein</fullName>
    </submittedName>
</protein>
<organism evidence="2 3">
    <name type="scientific">Emiliania huxleyi (strain CCMP1516)</name>
    <dbReference type="NCBI Taxonomy" id="280463"/>
    <lineage>
        <taxon>Eukaryota</taxon>
        <taxon>Haptista</taxon>
        <taxon>Haptophyta</taxon>
        <taxon>Prymnesiophyceae</taxon>
        <taxon>Isochrysidales</taxon>
        <taxon>Noelaerhabdaceae</taxon>
        <taxon>Emiliania</taxon>
    </lineage>
</organism>
<feature type="compositionally biased region" description="Gly residues" evidence="1">
    <location>
        <begin position="206"/>
        <end position="218"/>
    </location>
</feature>
<feature type="region of interest" description="Disordered" evidence="1">
    <location>
        <begin position="174"/>
        <end position="251"/>
    </location>
</feature>
<evidence type="ECO:0000256" key="1">
    <source>
        <dbReference type="SAM" id="MobiDB-lite"/>
    </source>
</evidence>
<feature type="region of interest" description="Disordered" evidence="1">
    <location>
        <begin position="102"/>
        <end position="123"/>
    </location>
</feature>
<feature type="compositionally biased region" description="Basic and acidic residues" evidence="1">
    <location>
        <begin position="107"/>
        <end position="116"/>
    </location>
</feature>
<dbReference type="PaxDb" id="2903-EOD08834"/>
<reference evidence="2" key="2">
    <citation type="submission" date="2024-10" db="UniProtKB">
        <authorList>
            <consortium name="EnsemblProtists"/>
        </authorList>
    </citation>
    <scope>IDENTIFICATION</scope>
</reference>
<feature type="compositionally biased region" description="Low complexity" evidence="1">
    <location>
        <begin position="311"/>
        <end position="328"/>
    </location>
</feature>
<sequence>MGGKLACRAHGRVRERGDRPAAAPRGLGHHLGQGGAPDARDGAAARRRRLPPRAQEVCQGGRLLPRERRRRALRRATAGDLRLLVCFVGGLLQRALVLPRGRRPRVRKDGRSERQGQVRGRHAHRGAVGALLLAAFRREPLRLRPPPVRRPPPRRAARRRVRAARVLCVARVREEGGQARPRGQSGGGPRGVGEGAAQAPGDRGAGDGAGDGAVGGRAEGARDAASARGGLDRDARVQSRGGRLARAVRAAAQRPKVVLRRSGHRHQAGAAAVPAGQEAGRDVAAAAHVGRHAPGRARHAVQRCPLGGGAAAVQGAAQPGAHAQAHAQGAGGDERACGEVRRAGPAAKGGGGGAAAAGARGGGGGGAGRRRRERAQGARARGDAPACCGQGGGRRRGRAGAVVAVVQRDAGRRVGARGRKVARAAAPLREDCKGDGGRRRARECAALDAGRPSGGRGRGGVAGRGVDAAGAVGPRVDHGVGPACAAEGVGRSRPASEVHAR</sequence>